<dbReference type="GeneID" id="74849414"/>
<dbReference type="EMBL" id="OL415005">
    <property type="protein sequence ID" value="UVG41541.1"/>
    <property type="molecule type" value="Genomic_DNA"/>
</dbReference>
<protein>
    <submittedName>
        <fullName evidence="1">Uncharacterized protein</fullName>
    </submittedName>
</protein>
<keyword evidence="1" id="KW-0150">Chloroplast</keyword>
<reference evidence="1" key="2">
    <citation type="journal article" date="2022" name="Int J Environ Res Public Health">
        <title>Comparative Analysis of Bacillariophyceae Chloroplast Genomes Uncovers Extensive Genome Rearrangements Associated with Speciation.</title>
        <authorList>
            <person name="Wang Y."/>
            <person name="Wang J."/>
            <person name="Chen Y."/>
            <person name="Liu S."/>
            <person name="Zhao Y."/>
            <person name="Chen N."/>
        </authorList>
    </citation>
    <scope>NUCLEOTIDE SEQUENCE</scope>
    <source>
        <strain evidence="1">Jiaozhou Bay in China</strain>
    </source>
</reference>
<keyword evidence="1" id="KW-0934">Plastid</keyword>
<name>A0A976YHI9_9STRA</name>
<evidence type="ECO:0000313" key="1">
    <source>
        <dbReference type="EMBL" id="UVG41541.1"/>
    </source>
</evidence>
<geneLocation type="chloroplast" evidence="1"/>
<dbReference type="RefSeq" id="YP_010472076.1">
    <property type="nucleotide sequence ID" value="NC_066075.1"/>
</dbReference>
<accession>A0A976YHI9</accession>
<organism evidence="1">
    <name type="scientific">Navicula arenaria</name>
    <dbReference type="NCBI Taxonomy" id="355634"/>
    <lineage>
        <taxon>Eukaryota</taxon>
        <taxon>Sar</taxon>
        <taxon>Stramenopiles</taxon>
        <taxon>Ochrophyta</taxon>
        <taxon>Bacillariophyta</taxon>
        <taxon>Bacillariophyceae</taxon>
        <taxon>Bacillariophycidae</taxon>
        <taxon>Naviculales</taxon>
        <taxon>Naviculaceae</taxon>
        <taxon>Navicula</taxon>
    </lineage>
</organism>
<sequence length="163" mass="19416">MNRILYEARCRCKEESSITKKRKSKKKDQVPDYNFSYPIDWNGSKTFQIRYEKKLSSIAKFVLNTFQKKYIFDAIDDILYSFKSNPIERDNLLAILYSPVLSLQNNFSINFFDIWIDEIYINEVLKVNKFLNNDSSNFEQSSYITIKLLYIPAIPPKKSYSLW</sequence>
<dbReference type="AlphaFoldDB" id="A0A976YHI9"/>
<reference evidence="1" key="1">
    <citation type="submission" date="2021-11" db="EMBL/GenBank/DDBJ databases">
        <authorList>
            <person name="Wang Y."/>
            <person name="Chen N."/>
        </authorList>
    </citation>
    <scope>NUCLEOTIDE SEQUENCE</scope>
    <source>
        <strain evidence="1">Jiaozhou Bay in China</strain>
    </source>
</reference>
<proteinExistence type="predicted"/>
<gene>
    <name evidence="1" type="primary">ycf88</name>
</gene>